<dbReference type="EC" id="2.1.1.193" evidence="10"/>
<keyword evidence="13" id="KW-1185">Reference proteome</keyword>
<evidence type="ECO:0000256" key="8">
    <source>
        <dbReference type="ARBA" id="ARBA00025699"/>
    </source>
</evidence>
<evidence type="ECO:0000256" key="3">
    <source>
        <dbReference type="ARBA" id="ARBA00022490"/>
    </source>
</evidence>
<comment type="catalytic activity">
    <reaction evidence="9 10">
        <text>uridine(1498) in 16S rRNA + S-adenosyl-L-methionine = N(3)-methyluridine(1498) in 16S rRNA + S-adenosyl-L-homocysteine + H(+)</text>
        <dbReference type="Rhea" id="RHEA:42920"/>
        <dbReference type="Rhea" id="RHEA-COMP:10283"/>
        <dbReference type="Rhea" id="RHEA-COMP:10284"/>
        <dbReference type="ChEBI" id="CHEBI:15378"/>
        <dbReference type="ChEBI" id="CHEBI:57856"/>
        <dbReference type="ChEBI" id="CHEBI:59789"/>
        <dbReference type="ChEBI" id="CHEBI:65315"/>
        <dbReference type="ChEBI" id="CHEBI:74502"/>
        <dbReference type="EC" id="2.1.1.193"/>
    </reaction>
</comment>
<sequence length="239" mass="26452">MNVILLNPEDFIQENTVQINDHRAKHIREVLKAQVGDTLKCGLLGGKLGSAETVSISDKIELRVSLNAMPPAKLPLTLLLALPRPKAARRILRSATELGVKHIILLNSYRVEKSYWQSPLVDDAHLHAAMIEGLEQSGDTILPTLERAKLFKPFAEDQLPDRLKNTKGWLAHPYASLSLSEYPERNLKESQLLAIGPEGGFIPYEVEKLMAAGCEAFSFGSRILKVETAVPALISKLFL</sequence>
<dbReference type="NCBIfam" id="TIGR00046">
    <property type="entry name" value="RsmE family RNA methyltransferase"/>
    <property type="match status" value="1"/>
</dbReference>
<evidence type="ECO:0000256" key="2">
    <source>
        <dbReference type="ARBA" id="ARBA00005528"/>
    </source>
</evidence>
<dbReference type="PANTHER" id="PTHR30027:SF3">
    <property type="entry name" value="16S RRNA (URACIL(1498)-N(3))-METHYLTRANSFERASE"/>
    <property type="match status" value="1"/>
</dbReference>
<dbReference type="NCBIfam" id="NF008700">
    <property type="entry name" value="PRK11713.5-4"/>
    <property type="match status" value="1"/>
</dbReference>
<dbReference type="PIRSF" id="PIRSF015601">
    <property type="entry name" value="MTase_slr0722"/>
    <property type="match status" value="1"/>
</dbReference>
<keyword evidence="3 10" id="KW-0963">Cytoplasm</keyword>
<name>A0A927C3Z3_9GAMM</name>
<dbReference type="GO" id="GO:0070042">
    <property type="term" value="F:rRNA (uridine-N3-)-methyltransferase activity"/>
    <property type="evidence" value="ECO:0007669"/>
    <property type="project" value="TreeGrafter"/>
</dbReference>
<evidence type="ECO:0000313" key="12">
    <source>
        <dbReference type="EMBL" id="MBD2859582.1"/>
    </source>
</evidence>
<dbReference type="Gene3D" id="3.40.1280.10">
    <property type="match status" value="1"/>
</dbReference>
<reference evidence="12" key="1">
    <citation type="submission" date="2020-09" db="EMBL/GenBank/DDBJ databases">
        <authorList>
            <person name="Yoon J.-W."/>
        </authorList>
    </citation>
    <scope>NUCLEOTIDE SEQUENCE</scope>
    <source>
        <strain evidence="12">KMU-158</strain>
    </source>
</reference>
<dbReference type="GO" id="GO:0070475">
    <property type="term" value="P:rRNA base methylation"/>
    <property type="evidence" value="ECO:0007669"/>
    <property type="project" value="TreeGrafter"/>
</dbReference>
<gene>
    <name evidence="12" type="ORF">IB286_11250</name>
</gene>
<organism evidence="12 13">
    <name type="scientific">Spongiibacter pelagi</name>
    <dbReference type="NCBI Taxonomy" id="2760804"/>
    <lineage>
        <taxon>Bacteria</taxon>
        <taxon>Pseudomonadati</taxon>
        <taxon>Pseudomonadota</taxon>
        <taxon>Gammaproteobacteria</taxon>
        <taxon>Cellvibrionales</taxon>
        <taxon>Spongiibacteraceae</taxon>
        <taxon>Spongiibacter</taxon>
    </lineage>
</organism>
<comment type="caution">
    <text evidence="12">The sequence shown here is derived from an EMBL/GenBank/DDBJ whole genome shotgun (WGS) entry which is preliminary data.</text>
</comment>
<evidence type="ECO:0000256" key="10">
    <source>
        <dbReference type="PIRNR" id="PIRNR015601"/>
    </source>
</evidence>
<comment type="similarity">
    <text evidence="2 10">Belongs to the RNA methyltransferase RsmE family.</text>
</comment>
<evidence type="ECO:0000256" key="1">
    <source>
        <dbReference type="ARBA" id="ARBA00004496"/>
    </source>
</evidence>
<keyword evidence="4 10" id="KW-0698">rRNA processing</keyword>
<keyword evidence="5 10" id="KW-0489">Methyltransferase</keyword>
<feature type="domain" description="Ribosomal RNA small subunit methyltransferase E methyltransferase" evidence="11">
    <location>
        <begin position="72"/>
        <end position="236"/>
    </location>
</feature>
<dbReference type="InterPro" id="IPR029028">
    <property type="entry name" value="Alpha/beta_knot_MTases"/>
</dbReference>
<dbReference type="InterPro" id="IPR046886">
    <property type="entry name" value="RsmE_MTase_dom"/>
</dbReference>
<comment type="subcellular location">
    <subcellularLocation>
        <location evidence="1 10">Cytoplasm</location>
    </subcellularLocation>
</comment>
<evidence type="ECO:0000259" key="11">
    <source>
        <dbReference type="Pfam" id="PF04452"/>
    </source>
</evidence>
<dbReference type="AlphaFoldDB" id="A0A927C3Z3"/>
<accession>A0A927C3Z3</accession>
<protein>
    <recommendedName>
        <fullName evidence="10">Ribosomal RNA small subunit methyltransferase E</fullName>
        <ecNumber evidence="10">2.1.1.193</ecNumber>
    </recommendedName>
</protein>
<dbReference type="EMBL" id="JACXLD010000006">
    <property type="protein sequence ID" value="MBD2859582.1"/>
    <property type="molecule type" value="Genomic_DNA"/>
</dbReference>
<evidence type="ECO:0000256" key="7">
    <source>
        <dbReference type="ARBA" id="ARBA00022691"/>
    </source>
</evidence>
<evidence type="ECO:0000256" key="5">
    <source>
        <dbReference type="ARBA" id="ARBA00022603"/>
    </source>
</evidence>
<dbReference type="Pfam" id="PF04452">
    <property type="entry name" value="Methyltrans_RNA"/>
    <property type="match status" value="1"/>
</dbReference>
<keyword evidence="7 10" id="KW-0949">S-adenosyl-L-methionine</keyword>
<proteinExistence type="inferred from homology"/>
<evidence type="ECO:0000313" key="13">
    <source>
        <dbReference type="Proteomes" id="UP000610558"/>
    </source>
</evidence>
<dbReference type="PANTHER" id="PTHR30027">
    <property type="entry name" value="RIBOSOMAL RNA SMALL SUBUNIT METHYLTRANSFERASE E"/>
    <property type="match status" value="1"/>
</dbReference>
<dbReference type="GO" id="GO:0005737">
    <property type="term" value="C:cytoplasm"/>
    <property type="evidence" value="ECO:0007669"/>
    <property type="project" value="UniProtKB-SubCell"/>
</dbReference>
<comment type="function">
    <text evidence="8 10">Specifically methylates the N3 position of the uracil ring of uridine 1498 (m3U1498) in 16S rRNA. Acts on the fully assembled 30S ribosomal subunit.</text>
</comment>
<dbReference type="Proteomes" id="UP000610558">
    <property type="component" value="Unassembled WGS sequence"/>
</dbReference>
<dbReference type="SUPFAM" id="SSF75217">
    <property type="entry name" value="alpha/beta knot"/>
    <property type="match status" value="1"/>
</dbReference>
<evidence type="ECO:0000256" key="9">
    <source>
        <dbReference type="ARBA" id="ARBA00047944"/>
    </source>
</evidence>
<dbReference type="CDD" id="cd18084">
    <property type="entry name" value="RsmE-like"/>
    <property type="match status" value="1"/>
</dbReference>
<dbReference type="RefSeq" id="WP_190765580.1">
    <property type="nucleotide sequence ID" value="NZ_JACXLD010000006.1"/>
</dbReference>
<dbReference type="InterPro" id="IPR029026">
    <property type="entry name" value="tRNA_m1G_MTases_N"/>
</dbReference>
<dbReference type="InterPro" id="IPR006700">
    <property type="entry name" value="RsmE"/>
</dbReference>
<evidence type="ECO:0000256" key="4">
    <source>
        <dbReference type="ARBA" id="ARBA00022552"/>
    </source>
</evidence>
<evidence type="ECO:0000256" key="6">
    <source>
        <dbReference type="ARBA" id="ARBA00022679"/>
    </source>
</evidence>
<keyword evidence="6 10" id="KW-0808">Transferase</keyword>